<keyword evidence="1" id="KW-0175">Coiled coil</keyword>
<name>A0A853HBM8_CROSK</name>
<dbReference type="EMBL" id="JABTXY010000025">
    <property type="protein sequence ID" value="NYV43311.1"/>
    <property type="molecule type" value="Genomic_DNA"/>
</dbReference>
<dbReference type="AlphaFoldDB" id="A0A853HBM8"/>
<sequence>MNRQQKEQVLELLDAFDAINFNDKVAESFKDSEDISQINLGDINLNDYVTLVNKVRNHFRQEFDGLNYVTLPFSYNFSGEIGSGNLQSDLSNMNAYISSANYINSLSYVYRLANYQRVNGFWELNTRRAFKKTERKLQEEYELLEMKKSLIELRILELDGFVGKVADAEVRVNTFLEESQSQIKTYEALLQNLVSQNDSINNMFNSATGVVEKINSQLALAENKNSSIDKIFDDSEKALDAIKLNISQYKDEYGEISKKLNVLNSSFDEKLTFVADKESYFKERNDYLDALIGREVGASLFETFKQRKNELAPSVNFWKFAVPVLAISTVLWIFFLFHLSEGQAMDYKLIIINSIKALPAIGLLLFGIAQYSKERNFQEEYAFKSAVALTLKAYAEQLISEENKDALILSSVSSIYKSPIYHSKLKVEDGKSAINSVSDLLGKFKDINFTKK</sequence>
<evidence type="ECO:0000313" key="4">
    <source>
        <dbReference type="Proteomes" id="UP000548673"/>
    </source>
</evidence>
<evidence type="ECO:0000256" key="1">
    <source>
        <dbReference type="SAM" id="Coils"/>
    </source>
</evidence>
<keyword evidence="2" id="KW-1133">Transmembrane helix</keyword>
<dbReference type="Proteomes" id="UP000548673">
    <property type="component" value="Unassembled WGS sequence"/>
</dbReference>
<comment type="caution">
    <text evidence="3">The sequence shown here is derived from an EMBL/GenBank/DDBJ whole genome shotgun (WGS) entry which is preliminary data.</text>
</comment>
<feature type="transmembrane region" description="Helical" evidence="2">
    <location>
        <begin position="349"/>
        <end position="369"/>
    </location>
</feature>
<feature type="transmembrane region" description="Helical" evidence="2">
    <location>
        <begin position="317"/>
        <end position="337"/>
    </location>
</feature>
<organism evidence="3 4">
    <name type="scientific">Cronobacter sakazakii</name>
    <name type="common">Enterobacter sakazakii</name>
    <dbReference type="NCBI Taxonomy" id="28141"/>
    <lineage>
        <taxon>Bacteria</taxon>
        <taxon>Pseudomonadati</taxon>
        <taxon>Pseudomonadota</taxon>
        <taxon>Gammaproteobacteria</taxon>
        <taxon>Enterobacterales</taxon>
        <taxon>Enterobacteriaceae</taxon>
        <taxon>Cronobacter</taxon>
    </lineage>
</organism>
<evidence type="ECO:0000313" key="3">
    <source>
        <dbReference type="EMBL" id="NYV43311.1"/>
    </source>
</evidence>
<reference evidence="3 4" key="1">
    <citation type="submission" date="2020-05" db="EMBL/GenBank/DDBJ databases">
        <title>The draft genome of Cronobacter sakazakii strain 145005.</title>
        <authorList>
            <person name="Yang J."/>
            <person name="Liu L."/>
            <person name="Feng Y."/>
            <person name="Zong Z."/>
        </authorList>
    </citation>
    <scope>NUCLEOTIDE SEQUENCE [LARGE SCALE GENOMIC DNA]</scope>
    <source>
        <strain evidence="3 4">145005</strain>
    </source>
</reference>
<gene>
    <name evidence="3" type="ORF">HRR37_13310</name>
</gene>
<proteinExistence type="predicted"/>
<accession>A0A853HBM8</accession>
<keyword evidence="2" id="KW-0472">Membrane</keyword>
<protein>
    <submittedName>
        <fullName evidence="3">Uncharacterized protein</fullName>
    </submittedName>
</protein>
<evidence type="ECO:0000256" key="2">
    <source>
        <dbReference type="SAM" id="Phobius"/>
    </source>
</evidence>
<keyword evidence="2" id="KW-0812">Transmembrane</keyword>
<dbReference type="RefSeq" id="WP_180208638.1">
    <property type="nucleotide sequence ID" value="NZ_JABTXY010000025.1"/>
</dbReference>
<feature type="coiled-coil region" evidence="1">
    <location>
        <begin position="127"/>
        <end position="203"/>
    </location>
</feature>